<comment type="caution">
    <text evidence="2">The sequence shown here is derived from an EMBL/GenBank/DDBJ whole genome shotgun (WGS) entry which is preliminary data.</text>
</comment>
<evidence type="ECO:0008006" key="4">
    <source>
        <dbReference type="Google" id="ProtNLM"/>
    </source>
</evidence>
<evidence type="ECO:0000256" key="1">
    <source>
        <dbReference type="SAM" id="SignalP"/>
    </source>
</evidence>
<reference evidence="2 3" key="1">
    <citation type="submission" date="2022-02" db="EMBL/GenBank/DDBJ databases">
        <title>Genome analysis of Beneficial Microorganisms for Coral consortium from Pocillopora damicornis.</title>
        <authorList>
            <person name="Rosado P.M."/>
            <person name="Cardoso P.M."/>
            <person name="Rosado J.G."/>
            <person name="Schultz J."/>
            <person name="Rocha U."/>
            <person name="Costa T.K."/>
            <person name="Peixoto R.S."/>
        </authorList>
    </citation>
    <scope>NUCLEOTIDE SEQUENCE [LARGE SCALE GENOMIC DNA]</scope>
    <source>
        <strain evidence="2 3">BMC5</strain>
    </source>
</reference>
<dbReference type="RefSeq" id="WP_175081840.1">
    <property type="nucleotide sequence ID" value="NZ_JAKUMG010000001.1"/>
</dbReference>
<dbReference type="Proteomes" id="UP001156974">
    <property type="component" value="Unassembled WGS sequence"/>
</dbReference>
<name>A0ABT6TWF1_9GAMM</name>
<dbReference type="PROSITE" id="PS51257">
    <property type="entry name" value="PROKAR_LIPOPROTEIN"/>
    <property type="match status" value="1"/>
</dbReference>
<evidence type="ECO:0000313" key="2">
    <source>
        <dbReference type="EMBL" id="MDI4668231.1"/>
    </source>
</evidence>
<organism evidence="2 3">
    <name type="scientific">Pseudoalteromonas shioyasakiensis</name>
    <dbReference type="NCBI Taxonomy" id="1190813"/>
    <lineage>
        <taxon>Bacteria</taxon>
        <taxon>Pseudomonadati</taxon>
        <taxon>Pseudomonadota</taxon>
        <taxon>Gammaproteobacteria</taxon>
        <taxon>Alteromonadales</taxon>
        <taxon>Pseudoalteromonadaceae</taxon>
        <taxon>Pseudoalteromonas</taxon>
    </lineage>
</organism>
<feature type="chain" id="PRO_5045761599" description="Lipoprotein" evidence="1">
    <location>
        <begin position="20"/>
        <end position="150"/>
    </location>
</feature>
<protein>
    <recommendedName>
        <fullName evidence="4">Lipoprotein</fullName>
    </recommendedName>
</protein>
<feature type="signal peptide" evidence="1">
    <location>
        <begin position="1"/>
        <end position="19"/>
    </location>
</feature>
<gene>
    <name evidence="2" type="ORF">MKZ47_03805</name>
</gene>
<evidence type="ECO:0000313" key="3">
    <source>
        <dbReference type="Proteomes" id="UP001156974"/>
    </source>
</evidence>
<dbReference type="EMBL" id="JAKUMG010000001">
    <property type="protein sequence ID" value="MDI4668231.1"/>
    <property type="molecule type" value="Genomic_DNA"/>
</dbReference>
<proteinExistence type="predicted"/>
<sequence>MKYKILVLLMLASSCQAKSVQKLANTELSFIFSSMEVLYKNKSFPQIRVIQSWESQTECDGEYQTCPNARLFISVNTGDLYEVPALFELPKSKGWQYVSFVEHDDSFLLMIKTTLDHANVSAESRSKWRSKAYAIKISKYEYDELEVIEK</sequence>
<keyword evidence="1" id="KW-0732">Signal</keyword>
<keyword evidence="3" id="KW-1185">Reference proteome</keyword>
<accession>A0ABT6TWF1</accession>